<gene>
    <name evidence="1" type="ORF">AGOS_AFR509W</name>
</gene>
<dbReference type="HOGENOM" id="CLU_052997_0_0_1"/>
<accession>Q752R4</accession>
<dbReference type="InParanoid" id="Q752R4"/>
<dbReference type="Proteomes" id="UP000000591">
    <property type="component" value="Chromosome VI"/>
</dbReference>
<proteinExistence type="predicted"/>
<dbReference type="FunCoup" id="Q752R4">
    <property type="interactions" value="3"/>
</dbReference>
<dbReference type="AlphaFoldDB" id="Q752R4"/>
<evidence type="ECO:0000313" key="2">
    <source>
        <dbReference type="Proteomes" id="UP000000591"/>
    </source>
</evidence>
<reference evidence="1 2" key="1">
    <citation type="journal article" date="2004" name="Science">
        <title>The Ashbya gossypii genome as a tool for mapping the ancient Saccharomyces cerevisiae genome.</title>
        <authorList>
            <person name="Dietrich F.S."/>
            <person name="Voegeli S."/>
            <person name="Brachat S."/>
            <person name="Lerch A."/>
            <person name="Gates K."/>
            <person name="Steiner S."/>
            <person name="Mohr C."/>
            <person name="Pohlmann R."/>
            <person name="Luedi P."/>
            <person name="Choi S."/>
            <person name="Wing R.A."/>
            <person name="Flavier A."/>
            <person name="Gaffney T.D."/>
            <person name="Philippsen P."/>
        </authorList>
    </citation>
    <scope>NUCLEOTIDE SEQUENCE [LARGE SCALE GENOMIC DNA]</scope>
    <source>
        <strain evidence="2">ATCC 10895 / CBS 109.51 / FGSC 9923 / NRRL Y-1056</strain>
    </source>
</reference>
<dbReference type="GeneID" id="4622335"/>
<reference evidence="2" key="2">
    <citation type="journal article" date="2013" name="G3 (Bethesda)">
        <title>Genomes of Ashbya fungi isolated from insects reveal four mating-type loci, numerous translocations, lack of transposons, and distinct gene duplications.</title>
        <authorList>
            <person name="Dietrich F.S."/>
            <person name="Voegeli S."/>
            <person name="Kuo S."/>
            <person name="Philippsen P."/>
        </authorList>
    </citation>
    <scope>GENOME REANNOTATION</scope>
    <source>
        <strain evidence="2">ATCC 10895 / CBS 109.51 / FGSC 9923 / NRRL Y-1056</strain>
    </source>
</reference>
<dbReference type="OrthoDB" id="4052116at2759"/>
<evidence type="ECO:0000313" key="1">
    <source>
        <dbReference type="EMBL" id="AAS53880.1"/>
    </source>
</evidence>
<dbReference type="eggNOG" id="ENOG502RZ58">
    <property type="taxonomic scope" value="Eukaryota"/>
</dbReference>
<name>Q752R4_EREGS</name>
<organism evidence="1 2">
    <name type="scientific">Eremothecium gossypii (strain ATCC 10895 / CBS 109.51 / FGSC 9923 / NRRL Y-1056)</name>
    <name type="common">Yeast</name>
    <name type="synonym">Ashbya gossypii</name>
    <dbReference type="NCBI Taxonomy" id="284811"/>
    <lineage>
        <taxon>Eukaryota</taxon>
        <taxon>Fungi</taxon>
        <taxon>Dikarya</taxon>
        <taxon>Ascomycota</taxon>
        <taxon>Saccharomycotina</taxon>
        <taxon>Saccharomycetes</taxon>
        <taxon>Saccharomycetales</taxon>
        <taxon>Saccharomycetaceae</taxon>
        <taxon>Eremothecium</taxon>
    </lineage>
</organism>
<keyword evidence="2" id="KW-1185">Reference proteome</keyword>
<sequence>MKRNEVKVMSVHKQVMNIGSGTRSVDSALQRQRREYVPPHMKLYNSRHKLHPKHVISDTSVDVELIDESSMDLLGFNVPLIKERSDCSYRNCSSVFSLHTDSSGTQLSEEDGTPGCGLEHAPDKAIKQVFENNFSVDSMSPSIDIGRFSSGSSTELLFSLDGYTGRQSTLPPRPPQEDAKHRYEINNLRKRIERTESNLSNEICYKRRRICRRGEIVADHWRELSTLSQSVWLIQLRQRGLQWDGIPWVHKRAVYSMCLRRATAPADLDPVVARLSENMRLLFFERTDEIVGNFYRDSQWWQYTMCSPALLVHLEHEYPSLFYHLRFVIRIDIWREFLQPLAFYAISNSICNAPRDFPAYEDWLLKLFDGLVISVCYHELDSAWTSITEHLLRQNHYKFFGDVDDIQAQLSRVQLDIHGLLEWLRR</sequence>
<dbReference type="RefSeq" id="NP_986056.1">
    <property type="nucleotide sequence ID" value="NM_212192.1"/>
</dbReference>
<dbReference type="EMBL" id="AE016819">
    <property type="protein sequence ID" value="AAS53880.1"/>
    <property type="molecule type" value="Genomic_DNA"/>
</dbReference>
<dbReference type="KEGG" id="ago:AGOS_AFR509W"/>
<protein>
    <submittedName>
        <fullName evidence="1">AFR509Wp</fullName>
    </submittedName>
</protein>